<feature type="transmembrane region" description="Helical" evidence="10">
    <location>
        <begin position="238"/>
        <end position="260"/>
    </location>
</feature>
<keyword evidence="7 10" id="KW-1133">Transmembrane helix</keyword>
<keyword evidence="13" id="KW-1185">Reference proteome</keyword>
<dbReference type="Pfam" id="PF00563">
    <property type="entry name" value="EAL"/>
    <property type="match status" value="1"/>
</dbReference>
<dbReference type="SUPFAM" id="SSF141868">
    <property type="entry name" value="EAL domain-like"/>
    <property type="match status" value="1"/>
</dbReference>
<dbReference type="Proteomes" id="UP000010297">
    <property type="component" value="Unassembled WGS sequence"/>
</dbReference>
<comment type="caution">
    <text evidence="12">The sequence shown here is derived from an EMBL/GenBank/DDBJ whole genome shotgun (WGS) entry which is preliminary data.</text>
</comment>
<dbReference type="eggNOG" id="COG4943">
    <property type="taxonomic scope" value="Bacteria"/>
</dbReference>
<comment type="subcellular location">
    <subcellularLocation>
        <location evidence="1">Cell membrane</location>
        <topology evidence="1">Multi-pass membrane protein</topology>
    </subcellularLocation>
</comment>
<evidence type="ECO:0000256" key="6">
    <source>
        <dbReference type="ARBA" id="ARBA00022801"/>
    </source>
</evidence>
<evidence type="ECO:0000256" key="7">
    <source>
        <dbReference type="ARBA" id="ARBA00022989"/>
    </source>
</evidence>
<dbReference type="PANTHER" id="PTHR33121">
    <property type="entry name" value="CYCLIC DI-GMP PHOSPHODIESTERASE PDEF"/>
    <property type="match status" value="1"/>
</dbReference>
<protein>
    <recommendedName>
        <fullName evidence="2">cyclic-guanylate-specific phosphodiesterase</fullName>
        <ecNumber evidence="2">3.1.4.52</ecNumber>
    </recommendedName>
</protein>
<proteinExistence type="predicted"/>
<keyword evidence="3" id="KW-1003">Cell membrane</keyword>
<accession>H5UYE5</accession>
<organism evidence="12 13">
    <name type="scientific">Atlantibacter hermannii NBRC 105704</name>
    <dbReference type="NCBI Taxonomy" id="1115512"/>
    <lineage>
        <taxon>Bacteria</taxon>
        <taxon>Pseudomonadati</taxon>
        <taxon>Pseudomonadota</taxon>
        <taxon>Gammaproteobacteria</taxon>
        <taxon>Enterobacterales</taxon>
        <taxon>Enterobacteriaceae</taxon>
        <taxon>Atlantibacter</taxon>
    </lineage>
</organism>
<dbReference type="PROSITE" id="PS50883">
    <property type="entry name" value="EAL"/>
    <property type="match status" value="1"/>
</dbReference>
<evidence type="ECO:0000256" key="9">
    <source>
        <dbReference type="ARBA" id="ARBA00034290"/>
    </source>
</evidence>
<sequence length="511" mass="57567">MISLVTGTMSVAVLLPVVLSIWLARYQAEQRFHQDLSAYSQRINTLASQVIDEAKAALKEINRVDSQTCDRDHLQAMRRVAFTYRYIQEVVFLKGSQALCSSLEQESHIAPFPEPEKISNAGYRIWFTPTNDQGIEHYMIAMSHSDHMVVVDPRSFIDVIPFGPWPIEAALVGLTHDRVITSSAPLSPKVWQAVRAGNLSQYREGENVYSIFRNRQGNFAVVVWASSHPMNVASRQQLMVWLPVGILLSLVLAALVLRLMKERHSPRFRLMNAIKSRQLTVCYQPIVRLTDRKCVGVEALVRWPQADGSQLTPDIFIPLAEQTGLINALTRLVIDNVFSELGNWLHQQPDFHVSVNLAPGDLHNNDILQLLTEYGQRHQIRPQQIAIEITERGFADPTVTGPVIKQFRAAGHPVYIDDFGTGYSSLSYLQNLDVDVLKIDKAFVDALEYNTVAPHIIDMAKQLHLEMVAEGIETVKQAEWLTSHGVQYGQGWLFSKALNAAELRAWCDNNA</sequence>
<dbReference type="InterPro" id="IPR024744">
    <property type="entry name" value="CSS-motif_dom"/>
</dbReference>
<dbReference type="SMART" id="SM00052">
    <property type="entry name" value="EAL"/>
    <property type="match status" value="1"/>
</dbReference>
<evidence type="ECO:0000256" key="10">
    <source>
        <dbReference type="SAM" id="Phobius"/>
    </source>
</evidence>
<evidence type="ECO:0000313" key="13">
    <source>
        <dbReference type="Proteomes" id="UP000010297"/>
    </source>
</evidence>
<comment type="catalytic activity">
    <reaction evidence="9">
        <text>3',3'-c-di-GMP + H2O = 5'-phosphoguanylyl(3'-&gt;5')guanosine + H(+)</text>
        <dbReference type="Rhea" id="RHEA:24902"/>
        <dbReference type="ChEBI" id="CHEBI:15377"/>
        <dbReference type="ChEBI" id="CHEBI:15378"/>
        <dbReference type="ChEBI" id="CHEBI:58754"/>
        <dbReference type="ChEBI" id="CHEBI:58805"/>
        <dbReference type="EC" id="3.1.4.52"/>
    </reaction>
</comment>
<evidence type="ECO:0000256" key="3">
    <source>
        <dbReference type="ARBA" id="ARBA00022475"/>
    </source>
</evidence>
<keyword evidence="6" id="KW-0378">Hydrolase</keyword>
<keyword evidence="5 10" id="KW-0812">Transmembrane</keyword>
<evidence type="ECO:0000256" key="1">
    <source>
        <dbReference type="ARBA" id="ARBA00004651"/>
    </source>
</evidence>
<evidence type="ECO:0000256" key="8">
    <source>
        <dbReference type="ARBA" id="ARBA00023136"/>
    </source>
</evidence>
<gene>
    <name evidence="12" type="primary">ylaB</name>
    <name evidence="12" type="ORF">EH105704_01_09380</name>
</gene>
<dbReference type="GO" id="GO:0005886">
    <property type="term" value="C:plasma membrane"/>
    <property type="evidence" value="ECO:0007669"/>
    <property type="project" value="UniProtKB-SubCell"/>
</dbReference>
<dbReference type="Gene3D" id="3.20.20.450">
    <property type="entry name" value="EAL domain"/>
    <property type="match status" value="1"/>
</dbReference>
<keyword evidence="4" id="KW-0973">c-di-GMP</keyword>
<dbReference type="GO" id="GO:0071111">
    <property type="term" value="F:cyclic-guanylate-specific phosphodiesterase activity"/>
    <property type="evidence" value="ECO:0007669"/>
    <property type="project" value="UniProtKB-EC"/>
</dbReference>
<evidence type="ECO:0000256" key="4">
    <source>
        <dbReference type="ARBA" id="ARBA00022636"/>
    </source>
</evidence>
<evidence type="ECO:0000256" key="2">
    <source>
        <dbReference type="ARBA" id="ARBA00012282"/>
    </source>
</evidence>
<dbReference type="CDD" id="cd01948">
    <property type="entry name" value="EAL"/>
    <property type="match status" value="1"/>
</dbReference>
<dbReference type="PANTHER" id="PTHR33121:SF81">
    <property type="entry name" value="CYCLIC DI-GMP PHOSPHODIESTERASE PDEB-RELATED"/>
    <property type="match status" value="1"/>
</dbReference>
<keyword evidence="8 10" id="KW-0472">Membrane</keyword>
<evidence type="ECO:0000259" key="11">
    <source>
        <dbReference type="PROSITE" id="PS50883"/>
    </source>
</evidence>
<dbReference type="InterPro" id="IPR001633">
    <property type="entry name" value="EAL_dom"/>
</dbReference>
<dbReference type="InterPro" id="IPR050706">
    <property type="entry name" value="Cyclic-di-GMP_PDE-like"/>
</dbReference>
<evidence type="ECO:0000256" key="5">
    <source>
        <dbReference type="ARBA" id="ARBA00022692"/>
    </source>
</evidence>
<evidence type="ECO:0000313" key="12">
    <source>
        <dbReference type="EMBL" id="GAB50926.1"/>
    </source>
</evidence>
<dbReference type="InterPro" id="IPR035919">
    <property type="entry name" value="EAL_sf"/>
</dbReference>
<reference evidence="12 13" key="1">
    <citation type="submission" date="2012-02" db="EMBL/GenBank/DDBJ databases">
        <title>Whole genome shotgun sequence of Escherichia hermannii NBRC 105704.</title>
        <authorList>
            <person name="Yoshida I."/>
            <person name="Hosoyama A."/>
            <person name="Tsuchikane K."/>
            <person name="Katsumata H."/>
            <person name="Yamazaki S."/>
            <person name="Fujita N."/>
        </authorList>
    </citation>
    <scope>NUCLEOTIDE SEQUENCE [LARGE SCALE GENOMIC DNA]</scope>
    <source>
        <strain evidence="12 13">NBRC 105704</strain>
    </source>
</reference>
<feature type="domain" description="EAL" evidence="11">
    <location>
        <begin position="263"/>
        <end position="511"/>
    </location>
</feature>
<name>H5UYE5_ATLHE</name>
<dbReference type="AlphaFoldDB" id="H5UYE5"/>
<dbReference type="EMBL" id="BAFF01000001">
    <property type="protein sequence ID" value="GAB50926.1"/>
    <property type="molecule type" value="Genomic_DNA"/>
</dbReference>
<dbReference type="Pfam" id="PF12792">
    <property type="entry name" value="CSS-motif"/>
    <property type="match status" value="1"/>
</dbReference>
<dbReference type="EC" id="3.1.4.52" evidence="2"/>